<evidence type="ECO:0000259" key="1">
    <source>
        <dbReference type="Pfam" id="PF12392"/>
    </source>
</evidence>
<dbReference type="PANTHER" id="PTHR30217:SF10">
    <property type="entry name" value="23S RRNA 5-HYDROXYCYTIDINE C2501 SYNTHASE"/>
    <property type="match status" value="1"/>
</dbReference>
<dbReference type="AlphaFoldDB" id="A0A9D1LJN1"/>
<sequence length="695" mass="76649">MAKNKPELLAPAGNLECVAAAVRNGADAVYLGAKTFSARAFAENFDGDALKSAARLCHLYGAKMYLTLNTLLLENELEQAADTLRLACQAPVDGILVQDLATWELVRRCAPAMPIHASTQMSVHSLEGVRQLEEMGFSRAVLARELSLEEIAAIRKGTDLELEVFVQGALCMSVSGQCYLSAMVGGRSANRGSCAGSCRLPFTSTGDKTAHDLSLKDNCWAGYYQALWDMGVDSLKIEGRMKRPEYVAAACQSYHALSLGQDPQLDRLRRVFSRSGFTDGYPSGKRDGSMFGIREKEDVTAADRELLHSLAQSYQKEVSFLPLDLSLEVEPNTPVRLTACCAGQEPVTVTGEVPQAAKTRPLSEDEAAVSLTKLGGTVFLPGKITCHIAPGLMLPKSALNALRRQVVEQLTETRSRRPEIPFARNLPKPAPRLAAQTQSSWGRFSRWEQLPDGWETRLELAILPLEELLSLPEGSPAPVEKLAAEAPRMLFGKEEEKFAQQLDTLKEKGITKLLVHGLAQLRIGKQKGFTLLGSPFLNITNPVALEQYRQLGVKEAILSPEVTAASLSRWAGESTGWLCYGRLPLMVFRACPIRAKRGCKTCGGHSALTDRTGRKFQVVCHQKQYQELLNCVPFWLGDKQGDFRNLEHPVFWFTGERQEECAQVLEAYARGQKPDGDFTRGLYYRGLNAKRERKE</sequence>
<feature type="domain" description="Peptidase U32 collagenase" evidence="1">
    <location>
        <begin position="302"/>
        <end position="414"/>
    </location>
</feature>
<reference evidence="2" key="2">
    <citation type="journal article" date="2021" name="PeerJ">
        <title>Extensive microbial diversity within the chicken gut microbiome revealed by metagenomics and culture.</title>
        <authorList>
            <person name="Gilroy R."/>
            <person name="Ravi A."/>
            <person name="Getino M."/>
            <person name="Pursley I."/>
            <person name="Horton D.L."/>
            <person name="Alikhan N.F."/>
            <person name="Baker D."/>
            <person name="Gharbi K."/>
            <person name="Hall N."/>
            <person name="Watson M."/>
            <person name="Adriaenssens E.M."/>
            <person name="Foster-Nyarko E."/>
            <person name="Jarju S."/>
            <person name="Secka A."/>
            <person name="Antonio M."/>
            <person name="Oren A."/>
            <person name="Chaudhuri R.R."/>
            <person name="La Ragione R."/>
            <person name="Hildebrand F."/>
            <person name="Pallen M.J."/>
        </authorList>
    </citation>
    <scope>NUCLEOTIDE SEQUENCE</scope>
    <source>
        <strain evidence="2">4509</strain>
    </source>
</reference>
<dbReference type="Proteomes" id="UP000824082">
    <property type="component" value="Unassembled WGS sequence"/>
</dbReference>
<gene>
    <name evidence="2" type="ORF">IAD19_01455</name>
</gene>
<evidence type="ECO:0000313" key="2">
    <source>
        <dbReference type="EMBL" id="HIU41201.1"/>
    </source>
</evidence>
<accession>A0A9D1LJN1</accession>
<protein>
    <submittedName>
        <fullName evidence="2">U32 family peptidase</fullName>
    </submittedName>
</protein>
<dbReference type="Pfam" id="PF01136">
    <property type="entry name" value="Peptidase_U32"/>
    <property type="match status" value="1"/>
</dbReference>
<comment type="caution">
    <text evidence="2">The sequence shown here is derived from an EMBL/GenBank/DDBJ whole genome shotgun (WGS) entry which is preliminary data.</text>
</comment>
<dbReference type="Pfam" id="PF12392">
    <property type="entry name" value="DUF3656"/>
    <property type="match status" value="1"/>
</dbReference>
<evidence type="ECO:0000313" key="3">
    <source>
        <dbReference type="Proteomes" id="UP000824082"/>
    </source>
</evidence>
<organism evidence="2 3">
    <name type="scientific">Candidatus Egerieicola faecale</name>
    <dbReference type="NCBI Taxonomy" id="2840774"/>
    <lineage>
        <taxon>Bacteria</taxon>
        <taxon>Bacillati</taxon>
        <taxon>Bacillota</taxon>
        <taxon>Clostridia</taxon>
        <taxon>Eubacteriales</taxon>
        <taxon>Oscillospiraceae</taxon>
        <taxon>Oscillospiraceae incertae sedis</taxon>
        <taxon>Candidatus Egerieicola</taxon>
    </lineage>
</organism>
<dbReference type="InterPro" id="IPR051454">
    <property type="entry name" value="RNA/ubiquinone_mod_enzymes"/>
</dbReference>
<dbReference type="SUPFAM" id="SSF51391">
    <property type="entry name" value="Thiamin phosphate synthase"/>
    <property type="match status" value="1"/>
</dbReference>
<dbReference type="PANTHER" id="PTHR30217">
    <property type="entry name" value="PEPTIDASE U32 FAMILY"/>
    <property type="match status" value="1"/>
</dbReference>
<dbReference type="InterPro" id="IPR036206">
    <property type="entry name" value="ThiamineP_synth_sf"/>
</dbReference>
<dbReference type="InterPro" id="IPR020988">
    <property type="entry name" value="Pept_U32_collagenase"/>
</dbReference>
<proteinExistence type="predicted"/>
<dbReference type="InterPro" id="IPR001539">
    <property type="entry name" value="Peptidase_U32"/>
</dbReference>
<reference evidence="2" key="1">
    <citation type="submission" date="2020-10" db="EMBL/GenBank/DDBJ databases">
        <authorList>
            <person name="Gilroy R."/>
        </authorList>
    </citation>
    <scope>NUCLEOTIDE SEQUENCE</scope>
    <source>
        <strain evidence="2">4509</strain>
    </source>
</reference>
<dbReference type="EMBL" id="DVMX01000024">
    <property type="protein sequence ID" value="HIU41201.1"/>
    <property type="molecule type" value="Genomic_DNA"/>
</dbReference>
<dbReference type="PROSITE" id="PS01276">
    <property type="entry name" value="PEPTIDASE_U32"/>
    <property type="match status" value="1"/>
</dbReference>
<name>A0A9D1LJN1_9FIRM</name>